<gene>
    <name evidence="1" type="ORF">OB919_02650</name>
</gene>
<name>A0AAP2Z7P0_9EURY</name>
<dbReference type="EMBL" id="JAOPJZ010000001">
    <property type="protein sequence ID" value="MCU4750889.1"/>
    <property type="molecule type" value="Genomic_DNA"/>
</dbReference>
<evidence type="ECO:0000313" key="1">
    <source>
        <dbReference type="EMBL" id="MCU4750889.1"/>
    </source>
</evidence>
<dbReference type="AlphaFoldDB" id="A0AAP2Z7P0"/>
<proteinExistence type="predicted"/>
<dbReference type="RefSeq" id="WP_342806101.1">
    <property type="nucleotide sequence ID" value="NZ_JAOPJZ010000001.1"/>
</dbReference>
<dbReference type="Proteomes" id="UP001321047">
    <property type="component" value="Unassembled WGS sequence"/>
</dbReference>
<keyword evidence="2" id="KW-1185">Reference proteome</keyword>
<comment type="caution">
    <text evidence="1">The sequence shown here is derived from an EMBL/GenBank/DDBJ whole genome shotgun (WGS) entry which is preliminary data.</text>
</comment>
<evidence type="ECO:0000313" key="2">
    <source>
        <dbReference type="Proteomes" id="UP001321047"/>
    </source>
</evidence>
<protein>
    <submittedName>
        <fullName evidence="1">Uncharacterized protein</fullName>
    </submittedName>
</protein>
<organism evidence="1 2">
    <name type="scientific">Natronosalvus hydrolyticus</name>
    <dbReference type="NCBI Taxonomy" id="2979988"/>
    <lineage>
        <taxon>Archaea</taxon>
        <taxon>Methanobacteriati</taxon>
        <taxon>Methanobacteriota</taxon>
        <taxon>Stenosarchaea group</taxon>
        <taxon>Halobacteria</taxon>
        <taxon>Halobacteriales</taxon>
        <taxon>Natrialbaceae</taxon>
        <taxon>Natronosalvus</taxon>
    </lineage>
</organism>
<accession>A0AAP2Z7P0</accession>
<reference evidence="1 2" key="1">
    <citation type="submission" date="2022-09" db="EMBL/GenBank/DDBJ databases">
        <title>Enrichment on poylsaccharides allowed isolation of novel metabolic and taxonomic groups of Haloarchaea.</title>
        <authorList>
            <person name="Sorokin D.Y."/>
            <person name="Elcheninov A.G."/>
            <person name="Khizhniak T.V."/>
            <person name="Kolganova T.V."/>
            <person name="Kublanov I.V."/>
        </authorList>
    </citation>
    <scope>NUCLEOTIDE SEQUENCE [LARGE SCALE GENOMIC DNA]</scope>
    <source>
        <strain evidence="1 2">AArc-curdl1</strain>
    </source>
</reference>
<sequence>MTGNDREPSEEMEDLMLTMQIVLNNHESLEEALEEGDEVERMRTVGNYLASINTLTRHSYRVAEEIDGEIAERCRNQLDDWFDSK</sequence>